<dbReference type="SUPFAM" id="SSF55031">
    <property type="entry name" value="Bacterial exopeptidase dimerisation domain"/>
    <property type="match status" value="1"/>
</dbReference>
<evidence type="ECO:0000256" key="1">
    <source>
        <dbReference type="ARBA" id="ARBA00006247"/>
    </source>
</evidence>
<keyword evidence="5" id="KW-1185">Reference proteome</keyword>
<accession>A0A8K0W5F8</accession>
<dbReference type="CDD" id="cd05672">
    <property type="entry name" value="M20_ACY1L2-like"/>
    <property type="match status" value="1"/>
</dbReference>
<evidence type="ECO:0000259" key="3">
    <source>
        <dbReference type="Pfam" id="PF07687"/>
    </source>
</evidence>
<dbReference type="InterPro" id="IPR017144">
    <property type="entry name" value="Xaa-Arg_dipeptidase"/>
</dbReference>
<proteinExistence type="inferred from homology"/>
<dbReference type="EMBL" id="JAGPXF010000008">
    <property type="protein sequence ID" value="KAH7232994.1"/>
    <property type="molecule type" value="Genomic_DNA"/>
</dbReference>
<dbReference type="PANTHER" id="PTHR30575">
    <property type="entry name" value="PEPTIDASE M20"/>
    <property type="match status" value="1"/>
</dbReference>
<organism evidence="4 5">
    <name type="scientific">Fusarium tricinctum</name>
    <dbReference type="NCBI Taxonomy" id="61284"/>
    <lineage>
        <taxon>Eukaryota</taxon>
        <taxon>Fungi</taxon>
        <taxon>Dikarya</taxon>
        <taxon>Ascomycota</taxon>
        <taxon>Pezizomycotina</taxon>
        <taxon>Sordariomycetes</taxon>
        <taxon>Hypocreomycetidae</taxon>
        <taxon>Hypocreales</taxon>
        <taxon>Nectriaceae</taxon>
        <taxon>Fusarium</taxon>
        <taxon>Fusarium tricinctum species complex</taxon>
    </lineage>
</organism>
<dbReference type="AlphaFoldDB" id="A0A8K0W5F8"/>
<dbReference type="GO" id="GO:0016805">
    <property type="term" value="F:dipeptidase activity"/>
    <property type="evidence" value="ECO:0007669"/>
    <property type="project" value="InterPro"/>
</dbReference>
<evidence type="ECO:0000256" key="2">
    <source>
        <dbReference type="PIRNR" id="PIRNR037226"/>
    </source>
</evidence>
<dbReference type="Pfam" id="PF01546">
    <property type="entry name" value="Peptidase_M20"/>
    <property type="match status" value="1"/>
</dbReference>
<dbReference type="InterPro" id="IPR052030">
    <property type="entry name" value="Peptidase_M20/M20A_hydrolases"/>
</dbReference>
<evidence type="ECO:0000313" key="4">
    <source>
        <dbReference type="EMBL" id="KAH7232994.1"/>
    </source>
</evidence>
<dbReference type="SUPFAM" id="SSF53187">
    <property type="entry name" value="Zn-dependent exopeptidases"/>
    <property type="match status" value="1"/>
</dbReference>
<evidence type="ECO:0000313" key="5">
    <source>
        <dbReference type="Proteomes" id="UP000813427"/>
    </source>
</evidence>
<dbReference type="Pfam" id="PF07687">
    <property type="entry name" value="M20_dimer"/>
    <property type="match status" value="1"/>
</dbReference>
<dbReference type="PIRSF" id="PIRSF037226">
    <property type="entry name" value="Amidohydrolase_ACY1L2_prd"/>
    <property type="match status" value="1"/>
</dbReference>
<sequence length="411" mass="43419">MTVVSKLDIADKARNIIASETNRLRSHLEKVCLDIHSHPELCYEEKFAHDTICDFLETSGFTIKRHAYGISTSFEAEIGTGEHFIVYCAEYDALPDIGHACGHNLIALSSITAFATAAKATVELGLAGRIRILGTPAEEGGGGKIRLLDAGAFEGAAAALMSHPTSMGRIKEVEGLAGAAGLVTVAASKITANFFGKAAHAGATPWQGQNALDAAVGSYVNISMMRQQIKPAERISGIITNGGKACNIIPEKASMEYSIRSSTAHECSALIERVTTCFASAATAASCQVETETPFIYKDQILNSVLCETFTYEMALLGDSFLPMAKEAVSASTDMGNVSHVVPSFHCSYGIHSGNASNHTAGFTAAAGTPDAIDRAIRVGRGLAMLGIRVLLDSDLRRSVSIAFKKARPTS</sequence>
<reference evidence="4" key="1">
    <citation type="journal article" date="2021" name="Nat. Commun.">
        <title>Genetic determinants of endophytism in the Arabidopsis root mycobiome.</title>
        <authorList>
            <person name="Mesny F."/>
            <person name="Miyauchi S."/>
            <person name="Thiergart T."/>
            <person name="Pickel B."/>
            <person name="Atanasova L."/>
            <person name="Karlsson M."/>
            <person name="Huettel B."/>
            <person name="Barry K.W."/>
            <person name="Haridas S."/>
            <person name="Chen C."/>
            <person name="Bauer D."/>
            <person name="Andreopoulos W."/>
            <person name="Pangilinan J."/>
            <person name="LaButti K."/>
            <person name="Riley R."/>
            <person name="Lipzen A."/>
            <person name="Clum A."/>
            <person name="Drula E."/>
            <person name="Henrissat B."/>
            <person name="Kohler A."/>
            <person name="Grigoriev I.V."/>
            <person name="Martin F.M."/>
            <person name="Hacquard S."/>
        </authorList>
    </citation>
    <scope>NUCLEOTIDE SEQUENCE</scope>
    <source>
        <strain evidence="4">MPI-SDFR-AT-0068</strain>
    </source>
</reference>
<dbReference type="Gene3D" id="3.40.630.10">
    <property type="entry name" value="Zn peptidases"/>
    <property type="match status" value="1"/>
</dbReference>
<comment type="caution">
    <text evidence="4">The sequence shown here is derived from an EMBL/GenBank/DDBJ whole genome shotgun (WGS) entry which is preliminary data.</text>
</comment>
<comment type="similarity">
    <text evidence="1 2">Belongs to the peptidase M20A family.</text>
</comment>
<protein>
    <recommendedName>
        <fullName evidence="2">Peptidase M20 domain-containing protein 2</fullName>
    </recommendedName>
</protein>
<feature type="domain" description="Peptidase M20 dimerisation" evidence="3">
    <location>
        <begin position="191"/>
        <end position="281"/>
    </location>
</feature>
<dbReference type="NCBIfam" id="TIGR01891">
    <property type="entry name" value="amidohydrolases"/>
    <property type="match status" value="1"/>
</dbReference>
<dbReference type="Gene3D" id="3.30.70.360">
    <property type="match status" value="1"/>
</dbReference>
<gene>
    <name evidence="4" type="ORF">BKA59DRAFT_407978</name>
</gene>
<dbReference type="InterPro" id="IPR036264">
    <property type="entry name" value="Bact_exopeptidase_dim_dom"/>
</dbReference>
<dbReference type="InterPro" id="IPR002933">
    <property type="entry name" value="Peptidase_M20"/>
</dbReference>
<dbReference type="InterPro" id="IPR017439">
    <property type="entry name" value="Amidohydrolase"/>
</dbReference>
<dbReference type="FunFam" id="3.30.70.360:FF:000004">
    <property type="entry name" value="Peptidase M20 domain-containing protein 2"/>
    <property type="match status" value="1"/>
</dbReference>
<dbReference type="PANTHER" id="PTHR30575:SF0">
    <property type="entry name" value="XAA-ARG DIPEPTIDASE"/>
    <property type="match status" value="1"/>
</dbReference>
<dbReference type="OrthoDB" id="6119954at2759"/>
<name>A0A8K0W5F8_9HYPO</name>
<dbReference type="Proteomes" id="UP000813427">
    <property type="component" value="Unassembled WGS sequence"/>
</dbReference>
<dbReference type="InterPro" id="IPR011650">
    <property type="entry name" value="Peptidase_M20_dimer"/>
</dbReference>